<organism evidence="1 2">
    <name type="scientific">Ectocarpus siliculosus</name>
    <name type="common">Brown alga</name>
    <name type="synonym">Conferva siliculosa</name>
    <dbReference type="NCBI Taxonomy" id="2880"/>
    <lineage>
        <taxon>Eukaryota</taxon>
        <taxon>Sar</taxon>
        <taxon>Stramenopiles</taxon>
        <taxon>Ochrophyta</taxon>
        <taxon>PX clade</taxon>
        <taxon>Phaeophyceae</taxon>
        <taxon>Ectocarpales</taxon>
        <taxon>Ectocarpaceae</taxon>
        <taxon>Ectocarpus</taxon>
    </lineage>
</organism>
<dbReference type="Gene3D" id="3.90.228.10">
    <property type="match status" value="1"/>
</dbReference>
<accession>D8LSB5</accession>
<proteinExistence type="predicted"/>
<dbReference type="EMBL" id="FN649751">
    <property type="protein sequence ID" value="CBN75172.1"/>
    <property type="molecule type" value="Genomic_DNA"/>
</dbReference>
<dbReference type="SUPFAM" id="SSF56399">
    <property type="entry name" value="ADP-ribosylation"/>
    <property type="match status" value="1"/>
</dbReference>
<dbReference type="OrthoDB" id="9514740at2759"/>
<dbReference type="InParanoid" id="D8LSB5"/>
<sequence length="410" mass="46400">MAMMVCSLPECYRPRHQRRGIIHDFCSRTHAQEAADMGLIPPLHRPHGRCHVCQLHGCNTEVFFDEATNTVHDFCCRRHANMARARGQWPRPGMQGSSVCQYPGCNEWVSRNPETGEESAFCSRSHLEAAQDQGAQPAAEEPLTVCQNVRCQRPAWMDHRSGDQLAFCGSRCAYTCGAQHLVGQMKCSLPGCNDFTMLHDRTMDDMGYCCDYHRIKAEERNLTQNPEAHVDRTFRGGPSDDFKLSVLTKSHQAYSSLKEQFLVKFQKPVDGLSVERIFKVQVPGDVRQKHKVFEEATNNTRRRFHGTSCSDACRFFMDLRGGPCGRPDCNVCSICTHGFRLRGSVGRTAQRTNMNLRYGEGLYFSSVSGKANDYAAQSEKVYLPFQVEWRGVARRRRSGYHAVGRTSLLL</sequence>
<protein>
    <recommendedName>
        <fullName evidence="3">PARP catalytic domain-containing protein</fullName>
    </recommendedName>
</protein>
<evidence type="ECO:0000313" key="1">
    <source>
        <dbReference type="EMBL" id="CBN75172.1"/>
    </source>
</evidence>
<keyword evidence="2" id="KW-1185">Reference proteome</keyword>
<evidence type="ECO:0000313" key="2">
    <source>
        <dbReference type="Proteomes" id="UP000002630"/>
    </source>
</evidence>
<evidence type="ECO:0008006" key="3">
    <source>
        <dbReference type="Google" id="ProtNLM"/>
    </source>
</evidence>
<name>D8LSB5_ECTSI</name>
<gene>
    <name evidence="1" type="ORF">Esi_0070_0143</name>
</gene>
<reference evidence="1 2" key="1">
    <citation type="journal article" date="2010" name="Nature">
        <title>The Ectocarpus genome and the independent evolution of multicellularity in brown algae.</title>
        <authorList>
            <person name="Cock J.M."/>
            <person name="Sterck L."/>
            <person name="Rouze P."/>
            <person name="Scornet D."/>
            <person name="Allen A.E."/>
            <person name="Amoutzias G."/>
            <person name="Anthouard V."/>
            <person name="Artiguenave F."/>
            <person name="Aury J.M."/>
            <person name="Badger J.H."/>
            <person name="Beszteri B."/>
            <person name="Billiau K."/>
            <person name="Bonnet E."/>
            <person name="Bothwell J.H."/>
            <person name="Bowler C."/>
            <person name="Boyen C."/>
            <person name="Brownlee C."/>
            <person name="Carrano C.J."/>
            <person name="Charrier B."/>
            <person name="Cho G.Y."/>
            <person name="Coelho S.M."/>
            <person name="Collen J."/>
            <person name="Corre E."/>
            <person name="Da Silva C."/>
            <person name="Delage L."/>
            <person name="Delaroque N."/>
            <person name="Dittami S.M."/>
            <person name="Doulbeau S."/>
            <person name="Elias M."/>
            <person name="Farnham G."/>
            <person name="Gachon C.M."/>
            <person name="Gschloessl B."/>
            <person name="Heesch S."/>
            <person name="Jabbari K."/>
            <person name="Jubin C."/>
            <person name="Kawai H."/>
            <person name="Kimura K."/>
            <person name="Kloareg B."/>
            <person name="Kupper F.C."/>
            <person name="Lang D."/>
            <person name="Le Bail A."/>
            <person name="Leblanc C."/>
            <person name="Lerouge P."/>
            <person name="Lohr M."/>
            <person name="Lopez P.J."/>
            <person name="Martens C."/>
            <person name="Maumus F."/>
            <person name="Michel G."/>
            <person name="Miranda-Saavedra D."/>
            <person name="Morales J."/>
            <person name="Moreau H."/>
            <person name="Motomura T."/>
            <person name="Nagasato C."/>
            <person name="Napoli C.A."/>
            <person name="Nelson D.R."/>
            <person name="Nyvall-Collen P."/>
            <person name="Peters A.F."/>
            <person name="Pommier C."/>
            <person name="Potin P."/>
            <person name="Poulain J."/>
            <person name="Quesneville H."/>
            <person name="Read B."/>
            <person name="Rensing S.A."/>
            <person name="Ritter A."/>
            <person name="Rousvoal S."/>
            <person name="Samanta M."/>
            <person name="Samson G."/>
            <person name="Schroeder D.C."/>
            <person name="Segurens B."/>
            <person name="Strittmatter M."/>
            <person name="Tonon T."/>
            <person name="Tregear J.W."/>
            <person name="Valentin K."/>
            <person name="von Dassow P."/>
            <person name="Yamagishi T."/>
            <person name="Van de Peer Y."/>
            <person name="Wincker P."/>
        </authorList>
    </citation>
    <scope>NUCLEOTIDE SEQUENCE [LARGE SCALE GENOMIC DNA]</scope>
    <source>
        <strain evidence="2">Ec32 / CCAP1310/4</strain>
    </source>
</reference>
<dbReference type="AlphaFoldDB" id="D8LSB5"/>
<dbReference type="EMBL" id="FN648927">
    <property type="protein sequence ID" value="CBN75172.1"/>
    <property type="molecule type" value="Genomic_DNA"/>
</dbReference>
<dbReference type="Proteomes" id="UP000002630">
    <property type="component" value="Linkage Group LG26"/>
</dbReference>